<feature type="region of interest" description="Disordered" evidence="1">
    <location>
        <begin position="55"/>
        <end position="99"/>
    </location>
</feature>
<evidence type="ECO:0000313" key="4">
    <source>
        <dbReference type="Proteomes" id="UP000094472"/>
    </source>
</evidence>
<dbReference type="AlphaFoldDB" id="A0A1E3VNB2"/>
<feature type="signal peptide" evidence="2">
    <location>
        <begin position="1"/>
        <end position="31"/>
    </location>
</feature>
<sequence>MLQMLKWALAAMALCASALSVLILVALVQAAAQTASEPVPGVDPNQTLSDQLNQDKGVIVPPPVGDEAIHVPAPNPSPGTTRVIPPPGTEGGDPEIQPK</sequence>
<dbReference type="OrthoDB" id="8256100at2"/>
<dbReference type="RefSeq" id="WP_069442732.1">
    <property type="nucleotide sequence ID" value="NZ_LPWF01000035.1"/>
</dbReference>
<name>A0A1E3VNB2_9HYPH</name>
<organism evidence="3 4">
    <name type="scientific">Methyloceanibacter superfactus</name>
    <dbReference type="NCBI Taxonomy" id="1774969"/>
    <lineage>
        <taxon>Bacteria</taxon>
        <taxon>Pseudomonadati</taxon>
        <taxon>Pseudomonadota</taxon>
        <taxon>Alphaproteobacteria</taxon>
        <taxon>Hyphomicrobiales</taxon>
        <taxon>Hyphomicrobiaceae</taxon>
        <taxon>Methyloceanibacter</taxon>
    </lineage>
</organism>
<feature type="chain" id="PRO_5009138408" description="Secreted protein" evidence="2">
    <location>
        <begin position="32"/>
        <end position="99"/>
    </location>
</feature>
<evidence type="ECO:0000256" key="1">
    <source>
        <dbReference type="SAM" id="MobiDB-lite"/>
    </source>
</evidence>
<accession>A0A1E3VNB2</accession>
<dbReference type="STRING" id="1774969.AUC69_02965"/>
<evidence type="ECO:0000256" key="2">
    <source>
        <dbReference type="SAM" id="SignalP"/>
    </source>
</evidence>
<reference evidence="3 4" key="1">
    <citation type="journal article" date="2016" name="Environ. Microbiol.">
        <title>New Methyloceanibacter diversity from North Sea sediments includes methanotroph containing solely the soluble methane monooxygenase.</title>
        <authorList>
            <person name="Vekeman B."/>
            <person name="Kerckhof F.M."/>
            <person name="Cremers G."/>
            <person name="de Vos P."/>
            <person name="Vandamme P."/>
            <person name="Boon N."/>
            <person name="Op den Camp H.J."/>
            <person name="Heylen K."/>
        </authorList>
    </citation>
    <scope>NUCLEOTIDE SEQUENCE [LARGE SCALE GENOMIC DNA]</scope>
    <source>
        <strain evidence="3 4">R-67175</strain>
    </source>
</reference>
<dbReference type="EMBL" id="LPWF01000035">
    <property type="protein sequence ID" value="ODR94791.1"/>
    <property type="molecule type" value="Genomic_DNA"/>
</dbReference>
<gene>
    <name evidence="3" type="ORF">AUC69_02965</name>
</gene>
<keyword evidence="2" id="KW-0732">Signal</keyword>
<dbReference type="Proteomes" id="UP000094472">
    <property type="component" value="Unassembled WGS sequence"/>
</dbReference>
<comment type="caution">
    <text evidence="3">The sequence shown here is derived from an EMBL/GenBank/DDBJ whole genome shotgun (WGS) entry which is preliminary data.</text>
</comment>
<evidence type="ECO:0008006" key="5">
    <source>
        <dbReference type="Google" id="ProtNLM"/>
    </source>
</evidence>
<keyword evidence="4" id="KW-1185">Reference proteome</keyword>
<evidence type="ECO:0000313" key="3">
    <source>
        <dbReference type="EMBL" id="ODR94791.1"/>
    </source>
</evidence>
<protein>
    <recommendedName>
        <fullName evidence="5">Secreted protein</fullName>
    </recommendedName>
</protein>
<proteinExistence type="predicted"/>